<dbReference type="RefSeq" id="XP_025367250.1">
    <property type="nucleotide sequence ID" value="XM_025516406.1"/>
</dbReference>
<organism evidence="2 3">
    <name type="scientific">Ceraceosorus guamensis</name>
    <dbReference type="NCBI Taxonomy" id="1522189"/>
    <lineage>
        <taxon>Eukaryota</taxon>
        <taxon>Fungi</taxon>
        <taxon>Dikarya</taxon>
        <taxon>Basidiomycota</taxon>
        <taxon>Ustilaginomycotina</taxon>
        <taxon>Exobasidiomycetes</taxon>
        <taxon>Ceraceosorales</taxon>
        <taxon>Ceraceosoraceae</taxon>
        <taxon>Ceraceosorus</taxon>
    </lineage>
</organism>
<proteinExistence type="predicted"/>
<feature type="region of interest" description="Disordered" evidence="1">
    <location>
        <begin position="27"/>
        <end position="145"/>
    </location>
</feature>
<dbReference type="AlphaFoldDB" id="A0A316VRV6"/>
<evidence type="ECO:0000313" key="2">
    <source>
        <dbReference type="EMBL" id="PWN40090.1"/>
    </source>
</evidence>
<name>A0A316VRV6_9BASI</name>
<gene>
    <name evidence="2" type="ORF">IE81DRAFT_349564</name>
</gene>
<feature type="compositionally biased region" description="Low complexity" evidence="1">
    <location>
        <begin position="125"/>
        <end position="138"/>
    </location>
</feature>
<protein>
    <submittedName>
        <fullName evidence="2">Uncharacterized protein</fullName>
    </submittedName>
</protein>
<sequence length="145" mass="15526">MKDQLIKATDELREHLKRLSKICSASDESEVSSGCKDSEPGTASIVATGTGRRGQAREESSNKERENAQSKGCLANSSPSLASRVPWGKGPLFLGDLSFDDNSEEEEMSLQPDGESSNRHNVDWSSTPPASTLPASTAQTRAAED</sequence>
<dbReference type="Proteomes" id="UP000245783">
    <property type="component" value="Unassembled WGS sequence"/>
</dbReference>
<reference evidence="2 3" key="1">
    <citation type="journal article" date="2018" name="Mol. Biol. Evol.">
        <title>Broad Genomic Sampling Reveals a Smut Pathogenic Ancestry of the Fungal Clade Ustilaginomycotina.</title>
        <authorList>
            <person name="Kijpornyongpan T."/>
            <person name="Mondo S.J."/>
            <person name="Barry K."/>
            <person name="Sandor L."/>
            <person name="Lee J."/>
            <person name="Lipzen A."/>
            <person name="Pangilinan J."/>
            <person name="LaButti K."/>
            <person name="Hainaut M."/>
            <person name="Henrissat B."/>
            <person name="Grigoriev I.V."/>
            <person name="Spatafora J.W."/>
            <person name="Aime M.C."/>
        </authorList>
    </citation>
    <scope>NUCLEOTIDE SEQUENCE [LARGE SCALE GENOMIC DNA]</scope>
    <source>
        <strain evidence="2 3">MCA 4658</strain>
    </source>
</reference>
<keyword evidence="3" id="KW-1185">Reference proteome</keyword>
<dbReference type="InParanoid" id="A0A316VRV6"/>
<feature type="compositionally biased region" description="Basic and acidic residues" evidence="1">
    <location>
        <begin position="55"/>
        <end position="68"/>
    </location>
</feature>
<accession>A0A316VRV6</accession>
<evidence type="ECO:0000256" key="1">
    <source>
        <dbReference type="SAM" id="MobiDB-lite"/>
    </source>
</evidence>
<evidence type="ECO:0000313" key="3">
    <source>
        <dbReference type="Proteomes" id="UP000245783"/>
    </source>
</evidence>
<dbReference type="EMBL" id="KZ819430">
    <property type="protein sequence ID" value="PWN40090.1"/>
    <property type="molecule type" value="Genomic_DNA"/>
</dbReference>
<feature type="compositionally biased region" description="Acidic residues" evidence="1">
    <location>
        <begin position="98"/>
        <end position="108"/>
    </location>
</feature>
<dbReference type="GeneID" id="37038276"/>